<sequence length="477" mass="55113">MLVNFFYTKSIYLGKQHHILRSADQDNFGKEFTPLTIHLRDLIDSGSPQLSINKSGHCISNFVDYFHIASKYIDPTKSAINTAYREYHSYLTAGKESSSETVRKICETKPSPQVEISTSSNYHAQITPFLKNLKNIQATYEELIDNGLSVEQPETSLLISNLMKIEPTSIKISNYEKSSMARHITPMTAGTCEGKRRTSYTSHIPFKETFGKPIEEDKFFPLDRITDLLGNASSYRNACLYALIAATNARESEADQILWQDINFSTREVFLRNPNTRSNRNEAYRGISEIERNRLEWKGRGTELTVLLEPYGSLFFKYLEDYLRHEYNPSCGHNFVFHDKYGKPLFLCDYSTVILHQFKQAATKTLLDQPHIAGKLGLHSLRHSNIYFFKNYLEHSKGQGLSDSELLLLTGHSDIRSLQKYAKVDREMLLEKISFANHMRKHGSIKSSIEFQIKYLEERLEIFKKELEKQNKKDTYE</sequence>
<reference evidence="3 4" key="1">
    <citation type="submission" date="2019-12" db="EMBL/GenBank/DDBJ databases">
        <title>Endophytic bacteria associated with Panax ginseng seedlings.</title>
        <authorList>
            <person name="Park J.M."/>
            <person name="Shin R."/>
            <person name="Jo S.H."/>
        </authorList>
    </citation>
    <scope>NUCLEOTIDE SEQUENCE [LARGE SCALE GENOMIC DNA]</scope>
    <source>
        <strain evidence="3 4">PgKB32</strain>
    </source>
</reference>
<name>A0A6L5BR51_9PSED</name>
<evidence type="ECO:0000256" key="1">
    <source>
        <dbReference type="ARBA" id="ARBA00023172"/>
    </source>
</evidence>
<feature type="domain" description="Tyr recombinase" evidence="2">
    <location>
        <begin position="215"/>
        <end position="434"/>
    </location>
</feature>
<dbReference type="Pfam" id="PF00589">
    <property type="entry name" value="Phage_integrase"/>
    <property type="match status" value="1"/>
</dbReference>
<dbReference type="Gene3D" id="1.10.443.10">
    <property type="entry name" value="Intergrase catalytic core"/>
    <property type="match status" value="1"/>
</dbReference>
<evidence type="ECO:0000313" key="3">
    <source>
        <dbReference type="EMBL" id="KAF2390780.1"/>
    </source>
</evidence>
<accession>A0A6L5BR51</accession>
<dbReference type="EMBL" id="JAAAXX010000002">
    <property type="protein sequence ID" value="KAF2390780.1"/>
    <property type="molecule type" value="Genomic_DNA"/>
</dbReference>
<keyword evidence="1" id="KW-0233">DNA recombination</keyword>
<protein>
    <submittedName>
        <fullName evidence="3">Tyrosine recombinase XerC</fullName>
    </submittedName>
</protein>
<dbReference type="InterPro" id="IPR011010">
    <property type="entry name" value="DNA_brk_join_enz"/>
</dbReference>
<organism evidence="3 4">
    <name type="scientific">Pseudomonas frederiksbergensis</name>
    <dbReference type="NCBI Taxonomy" id="104087"/>
    <lineage>
        <taxon>Bacteria</taxon>
        <taxon>Pseudomonadati</taxon>
        <taxon>Pseudomonadota</taxon>
        <taxon>Gammaproteobacteria</taxon>
        <taxon>Pseudomonadales</taxon>
        <taxon>Pseudomonadaceae</taxon>
        <taxon>Pseudomonas</taxon>
    </lineage>
</organism>
<dbReference type="PROSITE" id="PS51898">
    <property type="entry name" value="TYR_RECOMBINASE"/>
    <property type="match status" value="1"/>
</dbReference>
<dbReference type="InterPro" id="IPR013762">
    <property type="entry name" value="Integrase-like_cat_sf"/>
</dbReference>
<dbReference type="GO" id="GO:0006310">
    <property type="term" value="P:DNA recombination"/>
    <property type="evidence" value="ECO:0007669"/>
    <property type="project" value="UniProtKB-KW"/>
</dbReference>
<dbReference type="RefSeq" id="WP_163912859.1">
    <property type="nucleotide sequence ID" value="NZ_JAAAXX010000002.1"/>
</dbReference>
<evidence type="ECO:0000313" key="4">
    <source>
        <dbReference type="Proteomes" id="UP000475265"/>
    </source>
</evidence>
<dbReference type="GO" id="GO:0015074">
    <property type="term" value="P:DNA integration"/>
    <property type="evidence" value="ECO:0007669"/>
    <property type="project" value="InterPro"/>
</dbReference>
<gene>
    <name evidence="3" type="ORF">FX983_05247</name>
</gene>
<dbReference type="InterPro" id="IPR002104">
    <property type="entry name" value="Integrase_catalytic"/>
</dbReference>
<dbReference type="Proteomes" id="UP000475265">
    <property type="component" value="Unassembled WGS sequence"/>
</dbReference>
<comment type="caution">
    <text evidence="3">The sequence shown here is derived from an EMBL/GenBank/DDBJ whole genome shotgun (WGS) entry which is preliminary data.</text>
</comment>
<dbReference type="SUPFAM" id="SSF56349">
    <property type="entry name" value="DNA breaking-rejoining enzymes"/>
    <property type="match status" value="1"/>
</dbReference>
<evidence type="ECO:0000259" key="2">
    <source>
        <dbReference type="PROSITE" id="PS51898"/>
    </source>
</evidence>
<dbReference type="GO" id="GO:0003677">
    <property type="term" value="F:DNA binding"/>
    <property type="evidence" value="ECO:0007669"/>
    <property type="project" value="InterPro"/>
</dbReference>
<proteinExistence type="predicted"/>
<dbReference type="AlphaFoldDB" id="A0A6L5BR51"/>